<protein>
    <submittedName>
        <fullName evidence="6">Uncharacterized protein</fullName>
    </submittedName>
</protein>
<dbReference type="GO" id="GO:0006281">
    <property type="term" value="P:DNA repair"/>
    <property type="evidence" value="ECO:0007669"/>
    <property type="project" value="UniProtKB-KW"/>
</dbReference>
<keyword evidence="3" id="KW-0234">DNA repair</keyword>
<evidence type="ECO:0000256" key="2">
    <source>
        <dbReference type="ARBA" id="ARBA00022763"/>
    </source>
</evidence>
<dbReference type="PRINTS" id="PR00459">
    <property type="entry name" value="ASPEROXIDASE"/>
</dbReference>
<keyword evidence="7" id="KW-1185">Reference proteome</keyword>
<evidence type="ECO:0000313" key="7">
    <source>
        <dbReference type="Proteomes" id="UP000289340"/>
    </source>
</evidence>
<gene>
    <name evidence="6" type="ORF">D0Y65_009183</name>
</gene>
<dbReference type="AlphaFoldDB" id="A0A445KYD7"/>
<keyword evidence="5" id="KW-0812">Transmembrane</keyword>
<dbReference type="GO" id="GO:0000785">
    <property type="term" value="C:chromatin"/>
    <property type="evidence" value="ECO:0007669"/>
    <property type="project" value="TreeGrafter"/>
</dbReference>
<dbReference type="GO" id="GO:0005634">
    <property type="term" value="C:nucleus"/>
    <property type="evidence" value="ECO:0007669"/>
    <property type="project" value="UniProtKB-SubCell"/>
</dbReference>
<evidence type="ECO:0000313" key="6">
    <source>
        <dbReference type="EMBL" id="RZC15736.1"/>
    </source>
</evidence>
<dbReference type="GO" id="GO:0007064">
    <property type="term" value="P:mitotic sister chromatid cohesion"/>
    <property type="evidence" value="ECO:0007669"/>
    <property type="project" value="InterPro"/>
</dbReference>
<dbReference type="GO" id="GO:0004601">
    <property type="term" value="F:peroxidase activity"/>
    <property type="evidence" value="ECO:0007669"/>
    <property type="project" value="InterPro"/>
</dbReference>
<dbReference type="PANTHER" id="PTHR12663:SF3">
    <property type="entry name" value="SISTER CHROMATID COHESION PROTEIN PDS5 HOMOLOG C"/>
    <property type="match status" value="1"/>
</dbReference>
<accession>A0A445KYD7</accession>
<comment type="subcellular location">
    <subcellularLocation>
        <location evidence="1">Nucleus</location>
    </subcellularLocation>
</comment>
<keyword evidence="5" id="KW-0472">Membrane</keyword>
<dbReference type="Pfam" id="PF20168">
    <property type="entry name" value="PDS5"/>
    <property type="match status" value="1"/>
</dbReference>
<evidence type="ECO:0000256" key="3">
    <source>
        <dbReference type="ARBA" id="ARBA00023204"/>
    </source>
</evidence>
<keyword evidence="4" id="KW-0539">Nucleus</keyword>
<dbReference type="Gene3D" id="1.10.520.10">
    <property type="match status" value="1"/>
</dbReference>
<dbReference type="InterPro" id="IPR039776">
    <property type="entry name" value="Pds5"/>
</dbReference>
<evidence type="ECO:0000256" key="5">
    <source>
        <dbReference type="SAM" id="Phobius"/>
    </source>
</evidence>
<evidence type="ECO:0000256" key="4">
    <source>
        <dbReference type="ARBA" id="ARBA00023242"/>
    </source>
</evidence>
<reference evidence="6 7" key="1">
    <citation type="submission" date="2018-09" db="EMBL/GenBank/DDBJ databases">
        <title>A high-quality reference genome of wild soybean provides a powerful tool to mine soybean genomes.</title>
        <authorList>
            <person name="Xie M."/>
            <person name="Chung C.Y.L."/>
            <person name="Li M.-W."/>
            <person name="Wong F.-L."/>
            <person name="Chan T.-F."/>
            <person name="Lam H.-M."/>
        </authorList>
    </citation>
    <scope>NUCLEOTIDE SEQUENCE [LARGE SCALE GENOMIC DNA]</scope>
    <source>
        <strain evidence="7">cv. W05</strain>
        <tissue evidence="6">Hypocotyl of etiolated seedlings</tissue>
    </source>
</reference>
<name>A0A445KYD7_GLYSO</name>
<dbReference type="PANTHER" id="PTHR12663">
    <property type="entry name" value="ANDROGEN INDUCED INHIBITOR OF PROLIFERATION AS3 / PDS5-RELATED"/>
    <property type="match status" value="1"/>
</dbReference>
<keyword evidence="2" id="KW-0227">DNA damage</keyword>
<feature type="transmembrane region" description="Helical" evidence="5">
    <location>
        <begin position="51"/>
        <end position="71"/>
    </location>
</feature>
<dbReference type="GO" id="GO:0020037">
    <property type="term" value="F:heme binding"/>
    <property type="evidence" value="ECO:0007669"/>
    <property type="project" value="InterPro"/>
</dbReference>
<dbReference type="InterPro" id="IPR002207">
    <property type="entry name" value="Peroxidase_I"/>
</dbReference>
<dbReference type="Proteomes" id="UP000289340">
    <property type="component" value="Chromosome 4"/>
</dbReference>
<keyword evidence="5" id="KW-1133">Transmembrane helix</keyword>
<proteinExistence type="predicted"/>
<dbReference type="GO" id="GO:0006979">
    <property type="term" value="P:response to oxidative stress"/>
    <property type="evidence" value="ECO:0007669"/>
    <property type="project" value="InterPro"/>
</dbReference>
<sequence length="189" mass="21007">MKTKITEGLTMIMKKKELERQQGRTKEVANNDEIAMMEKARKENEGDVMGLGNIFIVNHWFIYVIGVLHLAGKRCAPLMLRLAGHSIGTFGKCTKTGGPFETIIFEASKNIVSERNLNFEQVESCLSRVEQSPVDSMENALCPSLKALIADKLLSHSDDDVKVTVASCISEITRITAPEAPYDDAQIYE</sequence>
<organism evidence="6 7">
    <name type="scientific">Glycine soja</name>
    <name type="common">Wild soybean</name>
    <dbReference type="NCBI Taxonomy" id="3848"/>
    <lineage>
        <taxon>Eukaryota</taxon>
        <taxon>Viridiplantae</taxon>
        <taxon>Streptophyta</taxon>
        <taxon>Embryophyta</taxon>
        <taxon>Tracheophyta</taxon>
        <taxon>Spermatophyta</taxon>
        <taxon>Magnoliopsida</taxon>
        <taxon>eudicotyledons</taxon>
        <taxon>Gunneridae</taxon>
        <taxon>Pentapetalae</taxon>
        <taxon>rosids</taxon>
        <taxon>fabids</taxon>
        <taxon>Fabales</taxon>
        <taxon>Fabaceae</taxon>
        <taxon>Papilionoideae</taxon>
        <taxon>50 kb inversion clade</taxon>
        <taxon>NPAAA clade</taxon>
        <taxon>indigoferoid/millettioid clade</taxon>
        <taxon>Phaseoleae</taxon>
        <taxon>Glycine</taxon>
        <taxon>Glycine subgen. Soja</taxon>
    </lineage>
</organism>
<dbReference type="EMBL" id="QZWG01000004">
    <property type="protein sequence ID" value="RZC15736.1"/>
    <property type="molecule type" value="Genomic_DNA"/>
</dbReference>
<comment type="caution">
    <text evidence="6">The sequence shown here is derived from an EMBL/GenBank/DDBJ whole genome shotgun (WGS) entry which is preliminary data.</text>
</comment>
<evidence type="ECO:0000256" key="1">
    <source>
        <dbReference type="ARBA" id="ARBA00004123"/>
    </source>
</evidence>